<gene>
    <name evidence="13" type="ORF">B9Z65_6647</name>
</gene>
<evidence type="ECO:0000256" key="1">
    <source>
        <dbReference type="ARBA" id="ARBA00001953"/>
    </source>
</evidence>
<evidence type="ECO:0000256" key="7">
    <source>
        <dbReference type="ARBA" id="ARBA00023128"/>
    </source>
</evidence>
<dbReference type="FunFam" id="3.30.1490.20:FF:000003">
    <property type="entry name" value="acetyl-CoA carboxylase isoform X1"/>
    <property type="match status" value="1"/>
</dbReference>
<dbReference type="PROSITE" id="PS50968">
    <property type="entry name" value="BIOTINYL_LIPOYL"/>
    <property type="match status" value="1"/>
</dbReference>
<dbReference type="InterPro" id="IPR005481">
    <property type="entry name" value="BC-like_N"/>
</dbReference>
<evidence type="ECO:0000256" key="6">
    <source>
        <dbReference type="ARBA" id="ARBA00022946"/>
    </source>
</evidence>
<dbReference type="SUPFAM" id="SSF51230">
    <property type="entry name" value="Single hybrid motif"/>
    <property type="match status" value="1"/>
</dbReference>
<dbReference type="InterPro" id="IPR011054">
    <property type="entry name" value="Rudment_hybrid_motif"/>
</dbReference>
<sequence length="710" mass="77745">MLTRGSRLAAVPCLRVGGRRWKSTTQAASNVSQTPLQSILIANRGEIALRVGRTAAASGIKTTVLYTDPDAKSQHALSSPFAVNLGDASRYLDGDYIIEVAKKHGCQGIHPGYGFLSENAGFAKKCTEAGLNFIGPPWKAVDAMGDKSRSKEIMTTAGVPCIPGYHGSNQDPGFLAEEAEKIGYPVLLKAVKGGGGKGMRIAMTPDEFATQLESAKSEARSSFGDDIMLVEKYITTPRHIEVQVFADKHGNAVALGERDCSIQRRHQKILEESPAPNLAEDIRQDLWAKARDAALAVNYEGAGTVEFIFDNDTGKFFFMEMNTRLQVEHPVTEMVTGQDLVNWQILIAQGARIPMTQEEIHEEIKQRGHAIEARIYAENPDMNFVPDSGKLIHLQAPTPTETVRIDAGFAAGDEVSSHYDPMIAKLIVQGPDRETALQKLKAALEQYQIAGPMSNIEFLRRMCVSPGFVSGDVETGYIPKNSEELFQRHPIESELWMQAAIGLYLAEQSSRNLASSSASIPTIGFGSGLPFRKFDLVELPSDGKTDPAKATIKVQQVAPGVLTVSLNEGEPVTITSKYTADERIVQSFFPHTRLETRFIKDPETNNLILFQQGRQYRLQLQVPKWAEKVLGMKDVKNSVLAPMPCKVLRVEVTEGAEVKKNQPLVVIESMKMETVIRAPQDGVIAKVVHKAGDLCKAGTALVEFEESESV</sequence>
<dbReference type="STRING" id="40998.A0A2P8ADW3"/>
<dbReference type="GO" id="GO:0005759">
    <property type="term" value="C:mitochondrial matrix"/>
    <property type="evidence" value="ECO:0007669"/>
    <property type="project" value="UniProtKB-SubCell"/>
</dbReference>
<keyword evidence="5 9" id="KW-0067">ATP-binding</keyword>
<dbReference type="Proteomes" id="UP000243723">
    <property type="component" value="Unassembled WGS sequence"/>
</dbReference>
<dbReference type="PROSITE" id="PS00867">
    <property type="entry name" value="CPSASE_2"/>
    <property type="match status" value="1"/>
</dbReference>
<dbReference type="EMBL" id="NHZQ01000016">
    <property type="protein sequence ID" value="PSK58632.1"/>
    <property type="molecule type" value="Genomic_DNA"/>
</dbReference>
<dbReference type="InterPro" id="IPR050856">
    <property type="entry name" value="Biotin_carboxylase_complex"/>
</dbReference>
<evidence type="ECO:0000256" key="8">
    <source>
        <dbReference type="ARBA" id="ARBA00023267"/>
    </source>
</evidence>
<dbReference type="InterPro" id="IPR005482">
    <property type="entry name" value="Biotin_COase_C"/>
</dbReference>
<keyword evidence="3" id="KW-0436">Ligase</keyword>
<dbReference type="OrthoDB" id="196847at2759"/>
<dbReference type="Pfam" id="PF02785">
    <property type="entry name" value="Biotin_carb_C"/>
    <property type="match status" value="1"/>
</dbReference>
<name>A0A2P8ADW3_9PEZI</name>
<reference evidence="13 14" key="1">
    <citation type="submission" date="2017-05" db="EMBL/GenBank/DDBJ databases">
        <title>Draft genome sequence of Elsinoe australis.</title>
        <authorList>
            <person name="Cheng Q."/>
        </authorList>
    </citation>
    <scope>NUCLEOTIDE SEQUENCE [LARGE SCALE GENOMIC DNA]</scope>
    <source>
        <strain evidence="13 14">NL1</strain>
    </source>
</reference>
<dbReference type="InterPro" id="IPR011764">
    <property type="entry name" value="Biotin_carboxylation_dom"/>
</dbReference>
<proteinExistence type="predicted"/>
<dbReference type="GO" id="GO:0004485">
    <property type="term" value="F:methylcrotonoyl-CoA carboxylase activity"/>
    <property type="evidence" value="ECO:0007669"/>
    <property type="project" value="TreeGrafter"/>
</dbReference>
<dbReference type="InterPro" id="IPR011761">
    <property type="entry name" value="ATP-grasp"/>
</dbReference>
<evidence type="ECO:0000259" key="11">
    <source>
        <dbReference type="PROSITE" id="PS50975"/>
    </source>
</evidence>
<dbReference type="Pfam" id="PF00364">
    <property type="entry name" value="Biotin_lipoyl"/>
    <property type="match status" value="1"/>
</dbReference>
<evidence type="ECO:0000256" key="2">
    <source>
        <dbReference type="ARBA" id="ARBA00004305"/>
    </source>
</evidence>
<feature type="domain" description="Lipoyl-binding" evidence="10">
    <location>
        <begin position="627"/>
        <end position="705"/>
    </location>
</feature>
<keyword evidence="6" id="KW-0809">Transit peptide</keyword>
<dbReference type="InterPro" id="IPR000089">
    <property type="entry name" value="Biotin_lipoyl"/>
</dbReference>
<comment type="subcellular location">
    <subcellularLocation>
        <location evidence="2">Mitochondrion matrix</location>
    </subcellularLocation>
</comment>
<dbReference type="PROSITE" id="PS50979">
    <property type="entry name" value="BC"/>
    <property type="match status" value="1"/>
</dbReference>
<dbReference type="InterPro" id="IPR005479">
    <property type="entry name" value="CPAse_ATP-bd"/>
</dbReference>
<dbReference type="FunFam" id="3.30.470.20:FF:000028">
    <property type="entry name" value="Methylcrotonoyl-CoA carboxylase subunit alpha, mitochondrial"/>
    <property type="match status" value="1"/>
</dbReference>
<comment type="caution">
    <text evidence="13">The sequence shown here is derived from an EMBL/GenBank/DDBJ whole genome shotgun (WGS) entry which is preliminary data.</text>
</comment>
<dbReference type="FunFam" id="2.40.50.100:FF:000003">
    <property type="entry name" value="Acetyl-CoA carboxylase biotin carboxyl carrier protein"/>
    <property type="match status" value="1"/>
</dbReference>
<evidence type="ECO:0000256" key="9">
    <source>
        <dbReference type="PROSITE-ProRule" id="PRU00409"/>
    </source>
</evidence>
<keyword evidence="7" id="KW-0496">Mitochondrion</keyword>
<dbReference type="PANTHER" id="PTHR18866:SF33">
    <property type="entry name" value="METHYLCROTONOYL-COA CARBOXYLASE SUBUNIT ALPHA, MITOCHONDRIAL-RELATED"/>
    <property type="match status" value="1"/>
</dbReference>
<evidence type="ECO:0000259" key="12">
    <source>
        <dbReference type="PROSITE" id="PS50979"/>
    </source>
</evidence>
<comment type="cofactor">
    <cofactor evidence="1">
        <name>biotin</name>
        <dbReference type="ChEBI" id="CHEBI:57586"/>
    </cofactor>
</comment>
<dbReference type="InterPro" id="IPR011053">
    <property type="entry name" value="Single_hybrid_motif"/>
</dbReference>
<evidence type="ECO:0000256" key="3">
    <source>
        <dbReference type="ARBA" id="ARBA00022598"/>
    </source>
</evidence>
<evidence type="ECO:0000256" key="4">
    <source>
        <dbReference type="ARBA" id="ARBA00022741"/>
    </source>
</evidence>
<dbReference type="Pfam" id="PF00289">
    <property type="entry name" value="Biotin_carb_N"/>
    <property type="match status" value="1"/>
</dbReference>
<feature type="domain" description="Biotin carboxylation" evidence="12">
    <location>
        <begin position="35"/>
        <end position="483"/>
    </location>
</feature>
<keyword evidence="14" id="KW-1185">Reference proteome</keyword>
<dbReference type="PROSITE" id="PS50975">
    <property type="entry name" value="ATP_GRASP"/>
    <property type="match status" value="1"/>
</dbReference>
<keyword evidence="4 9" id="KW-0547">Nucleotide-binding</keyword>
<accession>A0A2P8ADW3</accession>
<dbReference type="SUPFAM" id="SSF56059">
    <property type="entry name" value="Glutathione synthetase ATP-binding domain-like"/>
    <property type="match status" value="1"/>
</dbReference>
<feature type="domain" description="ATP-grasp" evidence="11">
    <location>
        <begin position="151"/>
        <end position="349"/>
    </location>
</feature>
<protein>
    <submittedName>
        <fullName evidence="13">Methylcrotonoyl-CoA carboxylase subunit alpha, mitochondrial</fullName>
    </submittedName>
</protein>
<evidence type="ECO:0000313" key="13">
    <source>
        <dbReference type="EMBL" id="PSK58632.1"/>
    </source>
</evidence>
<dbReference type="PANTHER" id="PTHR18866">
    <property type="entry name" value="CARBOXYLASE:PYRUVATE/ACETYL-COA/PROPIONYL-COA CARBOXYLASE"/>
    <property type="match status" value="1"/>
</dbReference>
<dbReference type="SUPFAM" id="SSF52440">
    <property type="entry name" value="PreATP-grasp domain"/>
    <property type="match status" value="1"/>
</dbReference>
<evidence type="ECO:0000259" key="10">
    <source>
        <dbReference type="PROSITE" id="PS50968"/>
    </source>
</evidence>
<dbReference type="SUPFAM" id="SSF51246">
    <property type="entry name" value="Rudiment single hybrid motif"/>
    <property type="match status" value="1"/>
</dbReference>
<dbReference type="CDD" id="cd06850">
    <property type="entry name" value="biotinyl_domain"/>
    <property type="match status" value="1"/>
</dbReference>
<dbReference type="SMART" id="SM00878">
    <property type="entry name" value="Biotin_carb_C"/>
    <property type="match status" value="1"/>
</dbReference>
<evidence type="ECO:0000313" key="14">
    <source>
        <dbReference type="Proteomes" id="UP000243723"/>
    </source>
</evidence>
<dbReference type="Gene3D" id="3.30.470.20">
    <property type="entry name" value="ATP-grasp fold, B domain"/>
    <property type="match status" value="1"/>
</dbReference>
<keyword evidence="8" id="KW-0092">Biotin</keyword>
<dbReference type="InterPro" id="IPR016185">
    <property type="entry name" value="PreATP-grasp_dom_sf"/>
</dbReference>
<dbReference type="Pfam" id="PF02786">
    <property type="entry name" value="CPSase_L_D2"/>
    <property type="match status" value="1"/>
</dbReference>
<organism evidence="13 14">
    <name type="scientific">Elsinoe australis</name>
    <dbReference type="NCBI Taxonomy" id="40998"/>
    <lineage>
        <taxon>Eukaryota</taxon>
        <taxon>Fungi</taxon>
        <taxon>Dikarya</taxon>
        <taxon>Ascomycota</taxon>
        <taxon>Pezizomycotina</taxon>
        <taxon>Dothideomycetes</taxon>
        <taxon>Dothideomycetidae</taxon>
        <taxon>Myriangiales</taxon>
        <taxon>Elsinoaceae</taxon>
        <taxon>Elsinoe</taxon>
    </lineage>
</organism>
<dbReference type="GO" id="GO:0005524">
    <property type="term" value="F:ATP binding"/>
    <property type="evidence" value="ECO:0007669"/>
    <property type="project" value="UniProtKB-UniRule"/>
</dbReference>
<dbReference type="Gene3D" id="2.40.50.100">
    <property type="match status" value="1"/>
</dbReference>
<dbReference type="GO" id="GO:0046872">
    <property type="term" value="F:metal ion binding"/>
    <property type="evidence" value="ECO:0007669"/>
    <property type="project" value="InterPro"/>
</dbReference>
<dbReference type="AlphaFoldDB" id="A0A2P8ADW3"/>
<evidence type="ECO:0000256" key="5">
    <source>
        <dbReference type="ARBA" id="ARBA00022840"/>
    </source>
</evidence>